<evidence type="ECO:0000313" key="3">
    <source>
        <dbReference type="Proteomes" id="UP000717585"/>
    </source>
</evidence>
<dbReference type="InterPro" id="IPR036483">
    <property type="entry name" value="PWI_dom_sf"/>
</dbReference>
<gene>
    <name evidence="2" type="ORF">J8273_8066</name>
</gene>
<dbReference type="AlphaFoldDB" id="A0A8J6B019"/>
<evidence type="ECO:0008006" key="4">
    <source>
        <dbReference type="Google" id="ProtNLM"/>
    </source>
</evidence>
<name>A0A8J6B019_9EUKA</name>
<protein>
    <recommendedName>
        <fullName evidence="4">PWI domain-containing protein</fullName>
    </recommendedName>
</protein>
<dbReference type="Proteomes" id="UP000717585">
    <property type="component" value="Unassembled WGS sequence"/>
</dbReference>
<feature type="compositionally biased region" description="Basic and acidic residues" evidence="1">
    <location>
        <begin position="164"/>
        <end position="174"/>
    </location>
</feature>
<accession>A0A8J6B019</accession>
<keyword evidence="3" id="KW-1185">Reference proteome</keyword>
<proteinExistence type="predicted"/>
<dbReference type="OrthoDB" id="163257at2759"/>
<dbReference type="EMBL" id="JAHDYR010000066">
    <property type="protein sequence ID" value="KAG9390029.1"/>
    <property type="molecule type" value="Genomic_DNA"/>
</dbReference>
<feature type="compositionally biased region" description="Polar residues" evidence="1">
    <location>
        <begin position="19"/>
        <end position="28"/>
    </location>
</feature>
<feature type="region of interest" description="Disordered" evidence="1">
    <location>
        <begin position="105"/>
        <end position="174"/>
    </location>
</feature>
<sequence length="174" mass="19669">MNRYRGASASQDHRFAKNKPTSGSNAPTNPIHMKRINRGWLNDLISSRLAAELGDCDDLTLMTVTNAFSTSEVKFADVAGAVGSVLEDNVRPFMKRLWDELMEAEKSDSGISPSAKGVANAAAVKREEARPIVEEARRWRERRPRRDEPYTRQDRRSMAPRSPLPERPRTPTYE</sequence>
<dbReference type="Gene3D" id="1.20.1390.10">
    <property type="entry name" value="PWI domain"/>
    <property type="match status" value="1"/>
</dbReference>
<feature type="compositionally biased region" description="Basic and acidic residues" evidence="1">
    <location>
        <begin position="124"/>
        <end position="157"/>
    </location>
</feature>
<dbReference type="SUPFAM" id="SSF101233">
    <property type="entry name" value="PWI domain"/>
    <property type="match status" value="1"/>
</dbReference>
<evidence type="ECO:0000256" key="1">
    <source>
        <dbReference type="SAM" id="MobiDB-lite"/>
    </source>
</evidence>
<organism evidence="2 3">
    <name type="scientific">Carpediemonas membranifera</name>
    <dbReference type="NCBI Taxonomy" id="201153"/>
    <lineage>
        <taxon>Eukaryota</taxon>
        <taxon>Metamonada</taxon>
        <taxon>Carpediemonas-like organisms</taxon>
        <taxon>Carpediemonas</taxon>
    </lineage>
</organism>
<evidence type="ECO:0000313" key="2">
    <source>
        <dbReference type="EMBL" id="KAG9390029.1"/>
    </source>
</evidence>
<reference evidence="2" key="1">
    <citation type="submission" date="2021-05" db="EMBL/GenBank/DDBJ databases">
        <title>A free-living protist that lacks canonical eukaryotic 1 DNA replication and segregation systems.</title>
        <authorList>
            <person name="Salas-Leiva D.E."/>
            <person name="Tromer E.C."/>
            <person name="Curtis B.A."/>
            <person name="Jerlstrom-Hultqvist J."/>
            <person name="Kolisko M."/>
            <person name="Yi Z."/>
            <person name="Salas-Leiva J.S."/>
            <person name="Gallot-Lavallee L."/>
            <person name="Kops G.J.P.L."/>
            <person name="Archibald J.M."/>
            <person name="Simpson A.G.B."/>
            <person name="Roger A.J."/>
        </authorList>
    </citation>
    <scope>NUCLEOTIDE SEQUENCE</scope>
    <source>
        <strain evidence="2">BICM</strain>
    </source>
</reference>
<comment type="caution">
    <text evidence="2">The sequence shown here is derived from an EMBL/GenBank/DDBJ whole genome shotgun (WGS) entry which is preliminary data.</text>
</comment>
<feature type="region of interest" description="Disordered" evidence="1">
    <location>
        <begin position="1"/>
        <end position="31"/>
    </location>
</feature>